<dbReference type="Proteomes" id="UP000037800">
    <property type="component" value="Unassembled WGS sequence"/>
</dbReference>
<feature type="signal peptide" evidence="1">
    <location>
        <begin position="1"/>
        <end position="17"/>
    </location>
</feature>
<keyword evidence="1" id="KW-0732">Signal</keyword>
<protein>
    <recommendedName>
        <fullName evidence="6">Periplasmic protein</fullName>
    </recommendedName>
</protein>
<reference evidence="2 4" key="1">
    <citation type="submission" date="2014-06" db="EMBL/GenBank/DDBJ databases">
        <title>Helicobacter pullorum isolates in fresh chicken meat - phenotypic and genotypic features.</title>
        <authorList>
            <person name="Borges V."/>
            <person name="Santos A."/>
            <person name="Correia C.B."/>
            <person name="Saraiva M."/>
            <person name="Menard A."/>
            <person name="Vieira L."/>
            <person name="Sampaio D.A."/>
            <person name="Gomes J.P."/>
            <person name="Oleastro M."/>
        </authorList>
    </citation>
    <scope>NUCLEOTIDE SEQUENCE [LARGE SCALE GENOMIC DNA]</scope>
    <source>
        <strain evidence="2 4">229336/12</strain>
    </source>
</reference>
<evidence type="ECO:0000313" key="3">
    <source>
        <dbReference type="EMBL" id="STQ88702.1"/>
    </source>
</evidence>
<dbReference type="Proteomes" id="UP000255269">
    <property type="component" value="Unassembled WGS sequence"/>
</dbReference>
<dbReference type="EMBL" id="UGJF01000001">
    <property type="protein sequence ID" value="STQ88702.1"/>
    <property type="molecule type" value="Genomic_DNA"/>
</dbReference>
<evidence type="ECO:0000313" key="2">
    <source>
        <dbReference type="EMBL" id="KPH50462.1"/>
    </source>
</evidence>
<reference evidence="3 5" key="2">
    <citation type="submission" date="2018-06" db="EMBL/GenBank/DDBJ databases">
        <authorList>
            <consortium name="Pathogen Informatics"/>
            <person name="Doyle S."/>
        </authorList>
    </citation>
    <scope>NUCLEOTIDE SEQUENCE [LARGE SCALE GENOMIC DNA]</scope>
    <source>
        <strain evidence="3 5">NCTC13156</strain>
    </source>
</reference>
<accession>A0A377Q1Z7</accession>
<name>A0A377Q1Z7_9HELI</name>
<dbReference type="AlphaFoldDB" id="A0A377Q1Z7"/>
<sequence length="62" mass="6917">MKAIFFTILLLANLLNAAQITNKTTKSTLSNHQTHLETSKIIYPSQPRCVKMKLGAVVCFPK</sequence>
<evidence type="ECO:0000256" key="1">
    <source>
        <dbReference type="SAM" id="SignalP"/>
    </source>
</evidence>
<feature type="chain" id="PRO_5017027987" description="Periplasmic protein" evidence="1">
    <location>
        <begin position="18"/>
        <end position="62"/>
    </location>
</feature>
<evidence type="ECO:0000313" key="5">
    <source>
        <dbReference type="Proteomes" id="UP000255269"/>
    </source>
</evidence>
<dbReference type="RefSeq" id="WP_060662999.1">
    <property type="nucleotide sequence ID" value="NZ_CALUQK010000006.1"/>
</dbReference>
<evidence type="ECO:0000313" key="4">
    <source>
        <dbReference type="Proteomes" id="UP000037800"/>
    </source>
</evidence>
<organism evidence="3 5">
    <name type="scientific">Helicobacter pullorum</name>
    <dbReference type="NCBI Taxonomy" id="35818"/>
    <lineage>
        <taxon>Bacteria</taxon>
        <taxon>Pseudomonadati</taxon>
        <taxon>Campylobacterota</taxon>
        <taxon>Epsilonproteobacteria</taxon>
        <taxon>Campylobacterales</taxon>
        <taxon>Helicobacteraceae</taxon>
        <taxon>Helicobacter</taxon>
    </lineage>
</organism>
<proteinExistence type="predicted"/>
<dbReference type="EMBL" id="JNUR01000018">
    <property type="protein sequence ID" value="KPH50462.1"/>
    <property type="molecule type" value="Genomic_DNA"/>
</dbReference>
<gene>
    <name evidence="2" type="ORF">HPU229336_02505</name>
    <name evidence="3" type="ORF">NCTC13156_01556</name>
</gene>
<evidence type="ECO:0008006" key="6">
    <source>
        <dbReference type="Google" id="ProtNLM"/>
    </source>
</evidence>